<dbReference type="GO" id="GO:0070593">
    <property type="term" value="P:dendrite self-avoidance"/>
    <property type="evidence" value="ECO:0007669"/>
    <property type="project" value="TreeGrafter"/>
</dbReference>
<dbReference type="PANTHER" id="PTHR10075">
    <property type="entry name" value="BASIGIN RELATED"/>
    <property type="match status" value="1"/>
</dbReference>
<dbReference type="PANTHER" id="PTHR10075:SF37">
    <property type="entry name" value="ROUNDABOUT HOMOLOG 3"/>
    <property type="match status" value="1"/>
</dbReference>
<dbReference type="InterPro" id="IPR003599">
    <property type="entry name" value="Ig_sub"/>
</dbReference>
<keyword evidence="4" id="KW-1185">Reference proteome</keyword>
<dbReference type="InterPro" id="IPR013098">
    <property type="entry name" value="Ig_I-set"/>
</dbReference>
<dbReference type="InterPro" id="IPR007110">
    <property type="entry name" value="Ig-like_dom"/>
</dbReference>
<evidence type="ECO:0000313" key="4">
    <source>
        <dbReference type="Proteomes" id="UP000261660"/>
    </source>
</evidence>
<dbReference type="InterPro" id="IPR003598">
    <property type="entry name" value="Ig_sub2"/>
</dbReference>
<dbReference type="GeneTree" id="ENSGT00940000154477"/>
<dbReference type="FunFam" id="2.60.40.10:FF:000053">
    <property type="entry name" value="Roundabout guidance receptor 1"/>
    <property type="match status" value="1"/>
</dbReference>
<feature type="domain" description="Ig-like" evidence="2">
    <location>
        <begin position="7"/>
        <end position="97"/>
    </location>
</feature>
<evidence type="ECO:0000256" key="1">
    <source>
        <dbReference type="ARBA" id="ARBA00023319"/>
    </source>
</evidence>
<sequence>MPGRVTPGSTFASAQTWSENEKVVLVDQSVEFRCEARGDPVPTVRWRKDDGDLPKGRYEIREDHTLKIRRLTSADVGSYSCVAENMVGKAEASATLTLRGFETILYVNKSLVILCLV</sequence>
<dbReference type="Proteomes" id="UP000261660">
    <property type="component" value="Unplaced"/>
</dbReference>
<dbReference type="GO" id="GO:0098632">
    <property type="term" value="F:cell-cell adhesion mediator activity"/>
    <property type="evidence" value="ECO:0007669"/>
    <property type="project" value="TreeGrafter"/>
</dbReference>
<dbReference type="InterPro" id="IPR013783">
    <property type="entry name" value="Ig-like_fold"/>
</dbReference>
<dbReference type="SMART" id="SM00409">
    <property type="entry name" value="IG"/>
    <property type="match status" value="1"/>
</dbReference>
<name>A0A3Q3GG31_9LABR</name>
<reference evidence="3" key="2">
    <citation type="submission" date="2025-09" db="UniProtKB">
        <authorList>
            <consortium name="Ensembl"/>
        </authorList>
    </citation>
    <scope>IDENTIFICATION</scope>
</reference>
<dbReference type="GO" id="GO:0007156">
    <property type="term" value="P:homophilic cell adhesion via plasma membrane adhesion molecules"/>
    <property type="evidence" value="ECO:0007669"/>
    <property type="project" value="TreeGrafter"/>
</dbReference>
<reference evidence="3" key="1">
    <citation type="submission" date="2025-08" db="UniProtKB">
        <authorList>
            <consortium name="Ensembl"/>
        </authorList>
    </citation>
    <scope>IDENTIFICATION</scope>
</reference>
<dbReference type="InParanoid" id="A0A3Q3GG31"/>
<dbReference type="Pfam" id="PF07679">
    <property type="entry name" value="I-set"/>
    <property type="match status" value="1"/>
</dbReference>
<dbReference type="STRING" id="56723.ENSLBEP00000032176"/>
<protein>
    <recommendedName>
        <fullName evidence="2">Ig-like domain-containing protein</fullName>
    </recommendedName>
</protein>
<dbReference type="SMART" id="SM00408">
    <property type="entry name" value="IGc2"/>
    <property type="match status" value="1"/>
</dbReference>
<dbReference type="PROSITE" id="PS50835">
    <property type="entry name" value="IG_LIKE"/>
    <property type="match status" value="1"/>
</dbReference>
<dbReference type="Gene3D" id="2.60.40.10">
    <property type="entry name" value="Immunoglobulins"/>
    <property type="match status" value="1"/>
</dbReference>
<accession>A0A3Q3GG31</accession>
<dbReference type="InterPro" id="IPR036179">
    <property type="entry name" value="Ig-like_dom_sf"/>
</dbReference>
<proteinExistence type="predicted"/>
<dbReference type="AlphaFoldDB" id="A0A3Q3GG31"/>
<evidence type="ECO:0000259" key="2">
    <source>
        <dbReference type="PROSITE" id="PS50835"/>
    </source>
</evidence>
<dbReference type="Ensembl" id="ENSLBET00000033616.1">
    <property type="protein sequence ID" value="ENSLBEP00000032176.1"/>
    <property type="gene ID" value="ENSLBEG00000024239.1"/>
</dbReference>
<dbReference type="SUPFAM" id="SSF48726">
    <property type="entry name" value="Immunoglobulin"/>
    <property type="match status" value="1"/>
</dbReference>
<dbReference type="GO" id="GO:0005886">
    <property type="term" value="C:plasma membrane"/>
    <property type="evidence" value="ECO:0007669"/>
    <property type="project" value="TreeGrafter"/>
</dbReference>
<evidence type="ECO:0000313" key="3">
    <source>
        <dbReference type="Ensembl" id="ENSLBEP00000032176.1"/>
    </source>
</evidence>
<dbReference type="GO" id="GO:0030424">
    <property type="term" value="C:axon"/>
    <property type="evidence" value="ECO:0007669"/>
    <property type="project" value="TreeGrafter"/>
</dbReference>
<dbReference type="GO" id="GO:0007411">
    <property type="term" value="P:axon guidance"/>
    <property type="evidence" value="ECO:0007669"/>
    <property type="project" value="TreeGrafter"/>
</dbReference>
<keyword evidence="1" id="KW-0393">Immunoglobulin domain</keyword>
<organism evidence="3 4">
    <name type="scientific">Labrus bergylta</name>
    <name type="common">ballan wrasse</name>
    <dbReference type="NCBI Taxonomy" id="56723"/>
    <lineage>
        <taxon>Eukaryota</taxon>
        <taxon>Metazoa</taxon>
        <taxon>Chordata</taxon>
        <taxon>Craniata</taxon>
        <taxon>Vertebrata</taxon>
        <taxon>Euteleostomi</taxon>
        <taxon>Actinopterygii</taxon>
        <taxon>Neopterygii</taxon>
        <taxon>Teleostei</taxon>
        <taxon>Neoteleostei</taxon>
        <taxon>Acanthomorphata</taxon>
        <taxon>Eupercaria</taxon>
        <taxon>Labriformes</taxon>
        <taxon>Labridae</taxon>
        <taxon>Labrus</taxon>
    </lineage>
</organism>